<organism evidence="1 2">
    <name type="scientific">Vaccinium darrowii</name>
    <dbReference type="NCBI Taxonomy" id="229202"/>
    <lineage>
        <taxon>Eukaryota</taxon>
        <taxon>Viridiplantae</taxon>
        <taxon>Streptophyta</taxon>
        <taxon>Embryophyta</taxon>
        <taxon>Tracheophyta</taxon>
        <taxon>Spermatophyta</taxon>
        <taxon>Magnoliopsida</taxon>
        <taxon>eudicotyledons</taxon>
        <taxon>Gunneridae</taxon>
        <taxon>Pentapetalae</taxon>
        <taxon>asterids</taxon>
        <taxon>Ericales</taxon>
        <taxon>Ericaceae</taxon>
        <taxon>Vaccinioideae</taxon>
        <taxon>Vaccinieae</taxon>
        <taxon>Vaccinium</taxon>
    </lineage>
</organism>
<evidence type="ECO:0000313" key="2">
    <source>
        <dbReference type="Proteomes" id="UP000828048"/>
    </source>
</evidence>
<sequence>MDWPLKLFFTAFVLAAAAIHGAQGDAMVTGTVFCDQCKDGQISLFDYPLNGRKVEVACADSNGQLTMWKEETTNWFGNYAMKIEGTPDLSGCYAKVSGIGQGCGAAAGPPKNLRLMFRMFDTEMYSVEPLLSEPAQPMSFCSSSSTPVPAPVTPVPAPVIPVIPPPVDRPPVPRLPPMPQLPPLPRLPPMPPLPPLPRMPPMSFFEASACPYRSWTMPEYKCYWKAVSPDMKVAVVFGLVAAQRYGTDMSLWKGMQGRGDPYRTLLREATTALLNSYNSVQFPFHPLGVIQDTNWALMGSTRHVLHTALHFMRANSGYGKVNCKFTPCK</sequence>
<dbReference type="Proteomes" id="UP000828048">
    <property type="component" value="Chromosome 2"/>
</dbReference>
<evidence type="ECO:0000313" key="1">
    <source>
        <dbReference type="EMBL" id="KAH7833598.1"/>
    </source>
</evidence>
<comment type="caution">
    <text evidence="1">The sequence shown here is derived from an EMBL/GenBank/DDBJ whole genome shotgun (WGS) entry which is preliminary data.</text>
</comment>
<reference evidence="1 2" key="1">
    <citation type="journal article" date="2021" name="Hortic Res">
        <title>High-quality reference genome and annotation aids understanding of berry development for evergreen blueberry (Vaccinium darrowii).</title>
        <authorList>
            <person name="Yu J."/>
            <person name="Hulse-Kemp A.M."/>
            <person name="Babiker E."/>
            <person name="Staton M."/>
        </authorList>
    </citation>
    <scope>NUCLEOTIDE SEQUENCE [LARGE SCALE GENOMIC DNA]</scope>
    <source>
        <strain evidence="2">cv. NJ 8807/NJ 8810</strain>
        <tissue evidence="1">Young leaf</tissue>
    </source>
</reference>
<keyword evidence="2" id="KW-1185">Reference proteome</keyword>
<gene>
    <name evidence="1" type="ORF">Vadar_007989</name>
</gene>
<accession>A0ACB7WYV3</accession>
<dbReference type="EMBL" id="CM037152">
    <property type="protein sequence ID" value="KAH7833598.1"/>
    <property type="molecule type" value="Genomic_DNA"/>
</dbReference>
<proteinExistence type="predicted"/>
<protein>
    <submittedName>
        <fullName evidence="1">Uncharacterized protein</fullName>
    </submittedName>
</protein>
<name>A0ACB7WYV3_9ERIC</name>